<protein>
    <submittedName>
        <fullName evidence="1">Folate transporter/carrier-like protein</fullName>
    </submittedName>
</protein>
<comment type="caution">
    <text evidence="1">The sequence shown here is derived from an EMBL/GenBank/DDBJ whole genome shotgun (WGS) entry which is preliminary data.</text>
</comment>
<dbReference type="AlphaFoldDB" id="A0A392R7X7"/>
<evidence type="ECO:0000313" key="2">
    <source>
        <dbReference type="Proteomes" id="UP000265520"/>
    </source>
</evidence>
<sequence>VSHGAIQFTAYEELRKTIVDLKSKGSVTQHQNPDQLLVS</sequence>
<proteinExistence type="predicted"/>
<reference evidence="1 2" key="1">
    <citation type="journal article" date="2018" name="Front. Plant Sci.">
        <title>Red Clover (Trifolium pratense) and Zigzag Clover (T. medium) - A Picture of Genomic Similarities and Differences.</title>
        <authorList>
            <person name="Dluhosova J."/>
            <person name="Istvanek J."/>
            <person name="Nedelnik J."/>
            <person name="Repkova J."/>
        </authorList>
    </citation>
    <scope>NUCLEOTIDE SEQUENCE [LARGE SCALE GENOMIC DNA]</scope>
    <source>
        <strain evidence="2">cv. 10/8</strain>
        <tissue evidence="1">Leaf</tissue>
    </source>
</reference>
<evidence type="ECO:0000313" key="1">
    <source>
        <dbReference type="EMBL" id="MCI32359.1"/>
    </source>
</evidence>
<feature type="non-terminal residue" evidence="1">
    <location>
        <position position="1"/>
    </location>
</feature>
<dbReference type="Proteomes" id="UP000265520">
    <property type="component" value="Unassembled WGS sequence"/>
</dbReference>
<organism evidence="1 2">
    <name type="scientific">Trifolium medium</name>
    <dbReference type="NCBI Taxonomy" id="97028"/>
    <lineage>
        <taxon>Eukaryota</taxon>
        <taxon>Viridiplantae</taxon>
        <taxon>Streptophyta</taxon>
        <taxon>Embryophyta</taxon>
        <taxon>Tracheophyta</taxon>
        <taxon>Spermatophyta</taxon>
        <taxon>Magnoliopsida</taxon>
        <taxon>eudicotyledons</taxon>
        <taxon>Gunneridae</taxon>
        <taxon>Pentapetalae</taxon>
        <taxon>rosids</taxon>
        <taxon>fabids</taxon>
        <taxon>Fabales</taxon>
        <taxon>Fabaceae</taxon>
        <taxon>Papilionoideae</taxon>
        <taxon>50 kb inversion clade</taxon>
        <taxon>NPAAA clade</taxon>
        <taxon>Hologalegina</taxon>
        <taxon>IRL clade</taxon>
        <taxon>Trifolieae</taxon>
        <taxon>Trifolium</taxon>
    </lineage>
</organism>
<dbReference type="EMBL" id="LXQA010194809">
    <property type="protein sequence ID" value="MCI32359.1"/>
    <property type="molecule type" value="Genomic_DNA"/>
</dbReference>
<keyword evidence="2" id="KW-1185">Reference proteome</keyword>
<name>A0A392R7X7_9FABA</name>
<accession>A0A392R7X7</accession>